<gene>
    <name evidence="1" type="ORF">CW740_08495</name>
</gene>
<organism evidence="1 2">
    <name type="scientific">Kangiella profundi</name>
    <dbReference type="NCBI Taxonomy" id="1561924"/>
    <lineage>
        <taxon>Bacteria</taxon>
        <taxon>Pseudomonadati</taxon>
        <taxon>Pseudomonadota</taxon>
        <taxon>Gammaproteobacteria</taxon>
        <taxon>Kangiellales</taxon>
        <taxon>Kangiellaceae</taxon>
        <taxon>Kangiella</taxon>
    </lineage>
</organism>
<sequence length="142" mass="16661">MTQVEFHILESQPGEDAYLRLIGQCVKSLYKQGRKVYIHAHDQEQAHAVDEYLWALDLNEFIPHNLVGEGPAKAPPVQIGFTQPPEEQHDCLINLSRDVQPFFSYFLKCYEIVPNQEDHKESARERYKFYRGHGYPLQHKKH</sequence>
<dbReference type="OrthoDB" id="5297568at2"/>
<dbReference type="SUPFAM" id="SSF102400">
    <property type="entry name" value="DNA polymerase III chi subunit"/>
    <property type="match status" value="1"/>
</dbReference>
<evidence type="ECO:0000313" key="2">
    <source>
        <dbReference type="Proteomes" id="UP000232693"/>
    </source>
</evidence>
<dbReference type="RefSeq" id="WP_106647102.1">
    <property type="nucleotide sequence ID" value="NZ_BMGO01000001.1"/>
</dbReference>
<dbReference type="GO" id="GO:0032298">
    <property type="term" value="P:positive regulation of DNA-templated DNA replication initiation"/>
    <property type="evidence" value="ECO:0007669"/>
    <property type="project" value="TreeGrafter"/>
</dbReference>
<dbReference type="EMBL" id="CP025120">
    <property type="protein sequence ID" value="AUD79280.1"/>
    <property type="molecule type" value="Genomic_DNA"/>
</dbReference>
<dbReference type="InterPro" id="IPR007459">
    <property type="entry name" value="DNA_pol3_chi"/>
</dbReference>
<name>A0A2K9A970_9GAMM</name>
<dbReference type="Proteomes" id="UP000232693">
    <property type="component" value="Chromosome"/>
</dbReference>
<keyword evidence="2" id="KW-1185">Reference proteome</keyword>
<dbReference type="GO" id="GO:0003887">
    <property type="term" value="F:DNA-directed DNA polymerase activity"/>
    <property type="evidence" value="ECO:0007669"/>
    <property type="project" value="InterPro"/>
</dbReference>
<accession>A0A2K9A970</accession>
<dbReference type="PANTHER" id="PTHR38767:SF1">
    <property type="entry name" value="DNA POLYMERASE III SUBUNIT CHI"/>
    <property type="match status" value="1"/>
</dbReference>
<dbReference type="Gene3D" id="3.40.50.10110">
    <property type="entry name" value="DNA polymerase III subunit chi"/>
    <property type="match status" value="1"/>
</dbReference>
<dbReference type="Pfam" id="PF04364">
    <property type="entry name" value="DNA_pol3_chi"/>
    <property type="match status" value="1"/>
</dbReference>
<dbReference type="AlphaFoldDB" id="A0A2K9A970"/>
<dbReference type="InterPro" id="IPR036768">
    <property type="entry name" value="PolIII_chi_sf"/>
</dbReference>
<protein>
    <submittedName>
        <fullName evidence="1">DNA polymerase III subunit chi</fullName>
    </submittedName>
</protein>
<reference evidence="1 2" key="1">
    <citation type="submission" date="2017-12" db="EMBL/GenBank/DDBJ databases">
        <title>Kangiella profundi FT102 completed genome.</title>
        <authorList>
            <person name="Xu J."/>
            <person name="Wang J."/>
            <person name="Lu Y."/>
        </authorList>
    </citation>
    <scope>NUCLEOTIDE SEQUENCE [LARGE SCALE GENOMIC DNA]</scope>
    <source>
        <strain evidence="1 2">FT102</strain>
    </source>
</reference>
<proteinExistence type="predicted"/>
<evidence type="ECO:0000313" key="1">
    <source>
        <dbReference type="EMBL" id="AUD79280.1"/>
    </source>
</evidence>
<dbReference type="GO" id="GO:0003677">
    <property type="term" value="F:DNA binding"/>
    <property type="evidence" value="ECO:0007669"/>
    <property type="project" value="InterPro"/>
</dbReference>
<dbReference type="KEGG" id="kpd:CW740_08495"/>
<dbReference type="PANTHER" id="PTHR38767">
    <property type="entry name" value="DNA POLYMERASE III SUBUNIT CHI"/>
    <property type="match status" value="1"/>
</dbReference>
<dbReference type="GO" id="GO:0006260">
    <property type="term" value="P:DNA replication"/>
    <property type="evidence" value="ECO:0007669"/>
    <property type="project" value="InterPro"/>
</dbReference>